<evidence type="ECO:0000256" key="5">
    <source>
        <dbReference type="ARBA" id="ARBA00012697"/>
    </source>
</evidence>
<comment type="pathway">
    <text evidence="3 15">Amino-acid biosynthesis; L-arginine biosynthesis; N(2)-acetyl-L-ornithine from L-glutamate: step 1/4.</text>
</comment>
<keyword evidence="10 15" id="KW-0496">Mitochondrion</keyword>
<evidence type="ECO:0000256" key="10">
    <source>
        <dbReference type="ARBA" id="ARBA00023128"/>
    </source>
</evidence>
<evidence type="ECO:0000256" key="12">
    <source>
        <dbReference type="ARBA" id="ARBA00030346"/>
    </source>
</evidence>
<keyword evidence="11 15" id="KW-0012">Acyltransferase</keyword>
<dbReference type="GO" id="GO:0006526">
    <property type="term" value="P:L-arginine biosynthetic process"/>
    <property type="evidence" value="ECO:0007669"/>
    <property type="project" value="UniProtKB-UniPathway"/>
</dbReference>
<comment type="caution">
    <text evidence="17">The sequence shown here is derived from an EMBL/GenBank/DDBJ whole genome shotgun (WGS) entry which is preliminary data.</text>
</comment>
<dbReference type="PANTHER" id="PTHR23342">
    <property type="entry name" value="N-ACETYLGLUTAMATE SYNTHASE"/>
    <property type="match status" value="1"/>
</dbReference>
<comment type="catalytic activity">
    <reaction evidence="14 15">
        <text>L-glutamate + acetyl-CoA = N-acetyl-L-glutamate + CoA + H(+)</text>
        <dbReference type="Rhea" id="RHEA:24292"/>
        <dbReference type="ChEBI" id="CHEBI:15378"/>
        <dbReference type="ChEBI" id="CHEBI:29985"/>
        <dbReference type="ChEBI" id="CHEBI:44337"/>
        <dbReference type="ChEBI" id="CHEBI:57287"/>
        <dbReference type="ChEBI" id="CHEBI:57288"/>
        <dbReference type="EC" id="2.3.1.1"/>
    </reaction>
</comment>
<evidence type="ECO:0000313" key="18">
    <source>
        <dbReference type="Proteomes" id="UP000030106"/>
    </source>
</evidence>
<evidence type="ECO:0000256" key="11">
    <source>
        <dbReference type="ARBA" id="ARBA00023315"/>
    </source>
</evidence>
<dbReference type="EC" id="2.3.1.1" evidence="5 15"/>
<sequence>MSWATARKKAASGCGPNLSVVSGRSIGEQRRLAHSMSKQATIKPLAAAATTTTATADATRPMSSSSVARVKKQALERDVIVSVLESTATRRDARGYLQKYTANQSGEPELGRTPDSQKFTSALSVAEPVNIAIVMLRDPQHLVQSIVDGIAKTIAQLRALGLLSAVVIDCTGDSNRQMFEDESLRLCEAVDTFGKPGAKVISDIFIGEPPEAPRPSVHSNSIRVSDRGLLKRAFERGLVPVIASVSARDELSAARPASVEQTVLALTTFLSGLQFDNPPLPDASGNSKNIWRPEKIASVERVILLDALGGTPTSGRGIGVCHRFINLEQEYERLCAQLLGPEGSPATGSPSGKPTTNNHVSNLFLAKETLSILPPSSSALITTPFAAANTSPIYSEPRSIKMEESQLGFDGMVTTRKKHNPILHNLLTDKPIYSSSLPLQRIQDGGYRIDPSDSTAATLVKRGMPLTIYPDPRENPWRPPKTGASRCRLTDNNVDLPRLVHLIDDSFGRKLDVQHYLNRVNDNLAGIIIAGEYEGGAILTWEKPEGVTDQEAYERGLYVPYLDKFAVLRSRQGSGGVADIVFNAMVRDCFPEGVCWRSRKNNPVNKWYFERSVGTIKLSDSNWTMFWTTLGLCGRQPKLQHYESVCRSVQPSWADNQHIVD</sequence>
<keyword evidence="8 15" id="KW-0808">Transferase</keyword>
<dbReference type="GO" id="GO:0004042">
    <property type="term" value="F:L-glutamate N-acetyltransferase activity"/>
    <property type="evidence" value="ECO:0007669"/>
    <property type="project" value="InterPro"/>
</dbReference>
<dbReference type="PIRSF" id="PIRSF007892">
    <property type="entry name" value="NAGS_fungal"/>
    <property type="match status" value="1"/>
</dbReference>
<dbReference type="InterPro" id="IPR011190">
    <property type="entry name" value="GlcNAc_Synth_fun"/>
</dbReference>
<evidence type="ECO:0000256" key="7">
    <source>
        <dbReference type="ARBA" id="ARBA00022605"/>
    </source>
</evidence>
<dbReference type="Pfam" id="PF04768">
    <property type="entry name" value="NAT"/>
    <property type="match status" value="1"/>
</dbReference>
<comment type="subcellular location">
    <subcellularLocation>
        <location evidence="2 15">Mitochondrion</location>
    </subcellularLocation>
</comment>
<evidence type="ECO:0000256" key="13">
    <source>
        <dbReference type="ARBA" id="ARBA00033251"/>
    </source>
</evidence>
<evidence type="ECO:0000256" key="8">
    <source>
        <dbReference type="ARBA" id="ARBA00022679"/>
    </source>
</evidence>
<evidence type="ECO:0000256" key="4">
    <source>
        <dbReference type="ARBA" id="ARBA00008694"/>
    </source>
</evidence>
<evidence type="ECO:0000256" key="2">
    <source>
        <dbReference type="ARBA" id="ARBA00004173"/>
    </source>
</evidence>
<dbReference type="CDD" id="cd04266">
    <property type="entry name" value="DUF619-NAGS-FABP"/>
    <property type="match status" value="1"/>
</dbReference>
<evidence type="ECO:0000313" key="17">
    <source>
        <dbReference type="EMBL" id="KGQ03062.1"/>
    </source>
</evidence>
<dbReference type="PROSITE" id="PS51731">
    <property type="entry name" value="GNAT_NAGS"/>
    <property type="match status" value="1"/>
</dbReference>
<dbReference type="Gene3D" id="3.40.630.30">
    <property type="match status" value="1"/>
</dbReference>
<dbReference type="AlphaFoldDB" id="A0A0A2V9P4"/>
<dbReference type="GO" id="GO:0006592">
    <property type="term" value="P:ornithine biosynthetic process"/>
    <property type="evidence" value="ECO:0007669"/>
    <property type="project" value="TreeGrafter"/>
</dbReference>
<evidence type="ECO:0000256" key="3">
    <source>
        <dbReference type="ARBA" id="ARBA00004925"/>
    </source>
</evidence>
<gene>
    <name evidence="17" type="ORF">BBAD15_g11693</name>
</gene>
<accession>A0A0A2V9P4</accession>
<dbReference type="InterPro" id="IPR006855">
    <property type="entry name" value="Vertebrate-like_GNAT_dom"/>
</dbReference>
<evidence type="ECO:0000256" key="6">
    <source>
        <dbReference type="ARBA" id="ARBA00018802"/>
    </source>
</evidence>
<evidence type="ECO:0000256" key="15">
    <source>
        <dbReference type="PIRNR" id="PIRNR007892"/>
    </source>
</evidence>
<dbReference type="HOGENOM" id="CLU_013088_0_0_1"/>
<dbReference type="GO" id="GO:0005759">
    <property type="term" value="C:mitochondrial matrix"/>
    <property type="evidence" value="ECO:0007669"/>
    <property type="project" value="TreeGrafter"/>
</dbReference>
<dbReference type="STRING" id="1245745.A0A0A2V9P4"/>
<reference evidence="17 18" key="1">
    <citation type="submission" date="2012-10" db="EMBL/GenBank/DDBJ databases">
        <title>Genome sequencing and analysis of entomopathogenic fungi Beauveria bassiana D1-5.</title>
        <authorList>
            <person name="Li Q."/>
            <person name="Wang L."/>
            <person name="Zhang Z."/>
            <person name="Wang Q."/>
            <person name="Ren J."/>
            <person name="Wang M."/>
            <person name="Xu W."/>
            <person name="Wang J."/>
            <person name="Lu Y."/>
            <person name="Du Q."/>
            <person name="Sun Z."/>
        </authorList>
    </citation>
    <scope>NUCLEOTIDE SEQUENCE [LARGE SCALE GENOMIC DNA]</scope>
    <source>
        <strain evidence="17 18">D1-5</strain>
    </source>
</reference>
<protein>
    <recommendedName>
        <fullName evidence="6 15">Amino-acid acetyltransferase, mitochondrial</fullName>
        <ecNumber evidence="5 15">2.3.1.1</ecNumber>
    </recommendedName>
    <alternativeName>
        <fullName evidence="12 15">Glutamate N-acetyltransferase</fullName>
    </alternativeName>
    <alternativeName>
        <fullName evidence="13 15">N-acetylglutamate synthase</fullName>
    </alternativeName>
</protein>
<keyword evidence="9" id="KW-0809">Transit peptide</keyword>
<dbReference type="UniPathway" id="UPA00068">
    <property type="reaction ID" value="UER00106"/>
</dbReference>
<dbReference type="OrthoDB" id="5585968at2759"/>
<dbReference type="eggNOG" id="KOG2436">
    <property type="taxonomic scope" value="Eukaryota"/>
</dbReference>
<dbReference type="FunFam" id="3.40.630.30:FF:000049">
    <property type="entry name" value="Amino-acid acetyltransferase, mitochondrial"/>
    <property type="match status" value="1"/>
</dbReference>
<evidence type="ECO:0000256" key="9">
    <source>
        <dbReference type="ARBA" id="ARBA00022946"/>
    </source>
</evidence>
<proteinExistence type="inferred from homology"/>
<keyword evidence="7 15" id="KW-0028">Amino-acid biosynthesis</keyword>
<comment type="similarity">
    <text evidence="4 15">Belongs to the acetyltransferase family.</text>
</comment>
<evidence type="ECO:0000256" key="1">
    <source>
        <dbReference type="ARBA" id="ARBA00002294"/>
    </source>
</evidence>
<dbReference type="Proteomes" id="UP000030106">
    <property type="component" value="Unassembled WGS sequence"/>
</dbReference>
<evidence type="ECO:0000259" key="16">
    <source>
        <dbReference type="PROSITE" id="PS51731"/>
    </source>
</evidence>
<comment type="function">
    <text evidence="1 15">N-acetylglutamate synthase involved in arginine biosynthesis.</text>
</comment>
<name>A0A0A2V9P4_BEABA</name>
<dbReference type="PANTHER" id="PTHR23342:SF4">
    <property type="entry name" value="AMINO-ACID ACETYLTRANSFERASE, MITOCHONDRIAL"/>
    <property type="match status" value="1"/>
</dbReference>
<feature type="domain" description="N-acetyltransferase" evidence="16">
    <location>
        <begin position="483"/>
        <end position="651"/>
    </location>
</feature>
<dbReference type="EMBL" id="ANFO01001288">
    <property type="protein sequence ID" value="KGQ03062.1"/>
    <property type="molecule type" value="Genomic_DNA"/>
</dbReference>
<organism evidence="17 18">
    <name type="scientific">Beauveria bassiana D1-5</name>
    <dbReference type="NCBI Taxonomy" id="1245745"/>
    <lineage>
        <taxon>Eukaryota</taxon>
        <taxon>Fungi</taxon>
        <taxon>Dikarya</taxon>
        <taxon>Ascomycota</taxon>
        <taxon>Pezizomycotina</taxon>
        <taxon>Sordariomycetes</taxon>
        <taxon>Hypocreomycetidae</taxon>
        <taxon>Hypocreales</taxon>
        <taxon>Cordycipitaceae</taxon>
        <taxon>Beauveria</taxon>
    </lineage>
</organism>
<evidence type="ECO:0000256" key="14">
    <source>
        <dbReference type="ARBA" id="ARBA00048372"/>
    </source>
</evidence>